<name>A0AAP0ER34_9MAGN</name>
<evidence type="ECO:0000313" key="3">
    <source>
        <dbReference type="Proteomes" id="UP001419268"/>
    </source>
</evidence>
<gene>
    <name evidence="2" type="ORF">Scep_026766</name>
</gene>
<dbReference type="Proteomes" id="UP001419268">
    <property type="component" value="Unassembled WGS sequence"/>
</dbReference>
<reference evidence="2 3" key="1">
    <citation type="submission" date="2024-01" db="EMBL/GenBank/DDBJ databases">
        <title>Genome assemblies of Stephania.</title>
        <authorList>
            <person name="Yang L."/>
        </authorList>
    </citation>
    <scope>NUCLEOTIDE SEQUENCE [LARGE SCALE GENOMIC DNA]</scope>
    <source>
        <strain evidence="2">JXDWG</strain>
        <tissue evidence="2">Leaf</tissue>
    </source>
</reference>
<keyword evidence="3" id="KW-1185">Reference proteome</keyword>
<protein>
    <submittedName>
        <fullName evidence="2">Uncharacterized protein</fullName>
    </submittedName>
</protein>
<sequence length="149" mass="17133">MRGNSVEIFVEYAKLVAELVRRREEHAQATSDRSIDEKQLYYDATGECSKRYVYGLVSLAKRKRRYEDPGASTSQEPMVQRSELDAVVQRLAQFEAFVQGRLGMRMNFRATTFQAPPPPPPQEHHQQVGMDPALSPQQQHNDDDEENHD</sequence>
<evidence type="ECO:0000256" key="1">
    <source>
        <dbReference type="SAM" id="MobiDB-lite"/>
    </source>
</evidence>
<dbReference type="EMBL" id="JBBNAG010000011">
    <property type="protein sequence ID" value="KAK9095297.1"/>
    <property type="molecule type" value="Genomic_DNA"/>
</dbReference>
<feature type="region of interest" description="Disordered" evidence="1">
    <location>
        <begin position="109"/>
        <end position="149"/>
    </location>
</feature>
<organism evidence="2 3">
    <name type="scientific">Stephania cephalantha</name>
    <dbReference type="NCBI Taxonomy" id="152367"/>
    <lineage>
        <taxon>Eukaryota</taxon>
        <taxon>Viridiplantae</taxon>
        <taxon>Streptophyta</taxon>
        <taxon>Embryophyta</taxon>
        <taxon>Tracheophyta</taxon>
        <taxon>Spermatophyta</taxon>
        <taxon>Magnoliopsida</taxon>
        <taxon>Ranunculales</taxon>
        <taxon>Menispermaceae</taxon>
        <taxon>Menispermoideae</taxon>
        <taxon>Cissampelideae</taxon>
        <taxon>Stephania</taxon>
    </lineage>
</organism>
<proteinExistence type="predicted"/>
<accession>A0AAP0ER34</accession>
<comment type="caution">
    <text evidence="2">The sequence shown here is derived from an EMBL/GenBank/DDBJ whole genome shotgun (WGS) entry which is preliminary data.</text>
</comment>
<dbReference type="AlphaFoldDB" id="A0AAP0ER34"/>
<evidence type="ECO:0000313" key="2">
    <source>
        <dbReference type="EMBL" id="KAK9095297.1"/>
    </source>
</evidence>